<evidence type="ECO:0000256" key="1">
    <source>
        <dbReference type="ARBA" id="ARBA00022723"/>
    </source>
</evidence>
<dbReference type="PANTHER" id="PTHR43808:SF31">
    <property type="entry name" value="N-ACETYL-L-CITRULLINE DEACETYLASE"/>
    <property type="match status" value="1"/>
</dbReference>
<dbReference type="InterPro" id="IPR050072">
    <property type="entry name" value="Peptidase_M20A"/>
</dbReference>
<evidence type="ECO:0000313" key="5">
    <source>
        <dbReference type="EMBL" id="SLN65956.1"/>
    </source>
</evidence>
<dbReference type="GO" id="GO:0046872">
    <property type="term" value="F:metal ion binding"/>
    <property type="evidence" value="ECO:0007669"/>
    <property type="project" value="UniProtKB-KW"/>
</dbReference>
<dbReference type="AlphaFoldDB" id="A0A1X6ZZC1"/>
<accession>A0A1X6ZZC1</accession>
<dbReference type="SUPFAM" id="SSF55031">
    <property type="entry name" value="Bacterial exopeptidase dimerisation domain"/>
    <property type="match status" value="1"/>
</dbReference>
<dbReference type="Pfam" id="PF01546">
    <property type="entry name" value="Peptidase_M20"/>
    <property type="match status" value="1"/>
</dbReference>
<proteinExistence type="predicted"/>
<dbReference type="CDD" id="cd03894">
    <property type="entry name" value="M20_ArgE"/>
    <property type="match status" value="1"/>
</dbReference>
<dbReference type="PANTHER" id="PTHR43808">
    <property type="entry name" value="ACETYLORNITHINE DEACETYLASE"/>
    <property type="match status" value="1"/>
</dbReference>
<evidence type="ECO:0000256" key="2">
    <source>
        <dbReference type="ARBA" id="ARBA00022801"/>
    </source>
</evidence>
<evidence type="ECO:0000313" key="6">
    <source>
        <dbReference type="Proteomes" id="UP000194012"/>
    </source>
</evidence>
<name>A0A1X6ZZC1_9RHOB</name>
<dbReference type="InterPro" id="IPR010169">
    <property type="entry name" value="AcOrn-deacetyl"/>
</dbReference>
<dbReference type="Gene3D" id="3.40.630.10">
    <property type="entry name" value="Zn peptidases"/>
    <property type="match status" value="1"/>
</dbReference>
<dbReference type="Pfam" id="PF07687">
    <property type="entry name" value="M20_dimer"/>
    <property type="match status" value="1"/>
</dbReference>
<evidence type="ECO:0000259" key="4">
    <source>
        <dbReference type="Pfam" id="PF07687"/>
    </source>
</evidence>
<evidence type="ECO:0000256" key="3">
    <source>
        <dbReference type="ARBA" id="ARBA00023285"/>
    </source>
</evidence>
<gene>
    <name evidence="5" type="primary">argE</name>
    <name evidence="5" type="ORF">ROG8370_03061</name>
</gene>
<dbReference type="EMBL" id="FWFJ01000037">
    <property type="protein sequence ID" value="SLN65956.1"/>
    <property type="molecule type" value="Genomic_DNA"/>
</dbReference>
<feature type="domain" description="Peptidase M20 dimerisation" evidence="4">
    <location>
        <begin position="175"/>
        <end position="285"/>
    </location>
</feature>
<protein>
    <submittedName>
        <fullName evidence="5">Acetylornithine deacetylase</fullName>
        <ecNumber evidence="5">3.5.1.16</ecNumber>
    </submittedName>
</protein>
<dbReference type="InterPro" id="IPR036264">
    <property type="entry name" value="Bact_exopeptidase_dim_dom"/>
</dbReference>
<dbReference type="GO" id="GO:0006526">
    <property type="term" value="P:L-arginine biosynthetic process"/>
    <property type="evidence" value="ECO:0007669"/>
    <property type="project" value="InterPro"/>
</dbReference>
<dbReference type="EC" id="3.5.1.16" evidence="5"/>
<dbReference type="SUPFAM" id="SSF53187">
    <property type="entry name" value="Zn-dependent exopeptidases"/>
    <property type="match status" value="1"/>
</dbReference>
<reference evidence="6" key="1">
    <citation type="submission" date="2017-03" db="EMBL/GenBank/DDBJ databases">
        <authorList>
            <person name="Rodrigo-Torres L."/>
            <person name="Arahal R.D."/>
            <person name="Lucena T."/>
        </authorList>
    </citation>
    <scope>NUCLEOTIDE SEQUENCE [LARGE SCALE GENOMIC DNA]</scope>
    <source>
        <strain evidence="6">CECT 8370</strain>
    </source>
</reference>
<dbReference type="Gene3D" id="3.30.70.360">
    <property type="match status" value="1"/>
</dbReference>
<keyword evidence="3" id="KW-0170">Cobalt</keyword>
<sequence length="387" mass="41686">MRTMLSDTVALLRDLIAFPTVSEVSNLDMIAYLAHVLESHGARVDIFHDEIGHKANLFATIGPEVDGGIVLSGHSDVVPVAEQDWASDPFELIEHDGHLYGRGTCDMKGFIAAATAMAPIFAEQVRDRPLHFAFTYDEEVGCFGAQALVDSLKAKGIRPGVAIIGEPTSMRIIEGHKGCYEYTTHFSGLAGHGSAPDRGVNAVEYAARYINRLLALKDALRDRAPSDSRFDPPWTTINTGSVKGGVAHNVIASNASIEWEMRPVQASDASFVKDDLRQYCRDVLLPAMQSICPDANIVTEVIGEVDGLEPAEMNEAKAILMELTGANGAELVPFGTEAGIFQQYGMSAVVCGPGSIDQAHKPDEYVSLDQLQQCLDMLGRLGSKLAA</sequence>
<keyword evidence="1" id="KW-0479">Metal-binding</keyword>
<dbReference type="InterPro" id="IPR002933">
    <property type="entry name" value="Peptidase_M20"/>
</dbReference>
<dbReference type="InterPro" id="IPR011650">
    <property type="entry name" value="Peptidase_M20_dimer"/>
</dbReference>
<dbReference type="Proteomes" id="UP000194012">
    <property type="component" value="Unassembled WGS sequence"/>
</dbReference>
<dbReference type="GO" id="GO:0008777">
    <property type="term" value="F:acetylornithine deacetylase activity"/>
    <property type="evidence" value="ECO:0007669"/>
    <property type="project" value="UniProtKB-EC"/>
</dbReference>
<dbReference type="NCBIfam" id="NF005710">
    <property type="entry name" value="PRK07522.1"/>
    <property type="match status" value="1"/>
</dbReference>
<keyword evidence="2 5" id="KW-0378">Hydrolase</keyword>
<keyword evidence="6" id="KW-1185">Reference proteome</keyword>
<dbReference type="NCBIfam" id="TIGR01892">
    <property type="entry name" value="AcOrn-deacetyl"/>
    <property type="match status" value="1"/>
</dbReference>
<organism evidence="5 6">
    <name type="scientific">Roseovarius gaetbuli</name>
    <dbReference type="NCBI Taxonomy" id="1356575"/>
    <lineage>
        <taxon>Bacteria</taxon>
        <taxon>Pseudomonadati</taxon>
        <taxon>Pseudomonadota</taxon>
        <taxon>Alphaproteobacteria</taxon>
        <taxon>Rhodobacterales</taxon>
        <taxon>Roseobacteraceae</taxon>
        <taxon>Roseovarius</taxon>
    </lineage>
</organism>